<accession>E2S9X3</accession>
<keyword evidence="3" id="KW-1185">Reference proteome</keyword>
<feature type="compositionally biased region" description="Gly residues" evidence="1">
    <location>
        <begin position="262"/>
        <end position="271"/>
    </location>
</feature>
<dbReference type="SUPFAM" id="SSF49879">
    <property type="entry name" value="SMAD/FHA domain"/>
    <property type="match status" value="1"/>
</dbReference>
<dbReference type="EMBL" id="ACLF03000003">
    <property type="protein sequence ID" value="EFQ84047.1"/>
    <property type="molecule type" value="Genomic_DNA"/>
</dbReference>
<dbReference type="Proteomes" id="UP000003111">
    <property type="component" value="Unassembled WGS sequence"/>
</dbReference>
<dbReference type="OrthoDB" id="5065133at2"/>
<protein>
    <recommendedName>
        <fullName evidence="4">FHA domain-containing protein</fullName>
    </recommendedName>
</protein>
<dbReference type="CDD" id="cd00060">
    <property type="entry name" value="FHA"/>
    <property type="match status" value="1"/>
</dbReference>
<evidence type="ECO:0008006" key="4">
    <source>
        <dbReference type="Google" id="ProtNLM"/>
    </source>
</evidence>
<feature type="compositionally biased region" description="Pro residues" evidence="1">
    <location>
        <begin position="278"/>
        <end position="288"/>
    </location>
</feature>
<dbReference type="AlphaFoldDB" id="E2S9X3"/>
<comment type="caution">
    <text evidence="2">The sequence shown here is derived from an EMBL/GenBank/DDBJ whole genome shotgun (WGS) entry which is preliminary data.</text>
</comment>
<dbReference type="STRING" id="585531.HMPREF0063_10763"/>
<name>E2S9X3_9ACTN</name>
<evidence type="ECO:0000313" key="2">
    <source>
        <dbReference type="EMBL" id="EFQ84047.1"/>
    </source>
</evidence>
<gene>
    <name evidence="2" type="ORF">HMPREF0063_10763</name>
</gene>
<organism evidence="2 3">
    <name type="scientific">Aeromicrobium marinum DSM 15272</name>
    <dbReference type="NCBI Taxonomy" id="585531"/>
    <lineage>
        <taxon>Bacteria</taxon>
        <taxon>Bacillati</taxon>
        <taxon>Actinomycetota</taxon>
        <taxon>Actinomycetes</taxon>
        <taxon>Propionibacteriales</taxon>
        <taxon>Nocardioidaceae</taxon>
        <taxon>Aeromicrobium</taxon>
    </lineage>
</organism>
<evidence type="ECO:0000256" key="1">
    <source>
        <dbReference type="SAM" id="MobiDB-lite"/>
    </source>
</evidence>
<feature type="region of interest" description="Disordered" evidence="1">
    <location>
        <begin position="262"/>
        <end position="288"/>
    </location>
</feature>
<evidence type="ECO:0000313" key="3">
    <source>
        <dbReference type="Proteomes" id="UP000003111"/>
    </source>
</evidence>
<dbReference type="HOGENOM" id="CLU_958601_0_0_11"/>
<dbReference type="RefSeq" id="WP_007077785.1">
    <property type="nucleotide sequence ID" value="NZ_CM001024.1"/>
</dbReference>
<dbReference type="eggNOG" id="ENOG5032WHA">
    <property type="taxonomic scope" value="Bacteria"/>
</dbReference>
<dbReference type="InterPro" id="IPR008984">
    <property type="entry name" value="SMAD_FHA_dom_sf"/>
</dbReference>
<reference evidence="2" key="1">
    <citation type="submission" date="2010-08" db="EMBL/GenBank/DDBJ databases">
        <authorList>
            <person name="Muzny D."/>
            <person name="Qin X."/>
            <person name="Buhay C."/>
            <person name="Dugan-Rocha S."/>
            <person name="Ding Y."/>
            <person name="Chen G."/>
            <person name="Hawes A."/>
            <person name="Holder M."/>
            <person name="Jhangiani S."/>
            <person name="Johnson A."/>
            <person name="Khan Z."/>
            <person name="Li Z."/>
            <person name="Liu W."/>
            <person name="Liu X."/>
            <person name="Perez L."/>
            <person name="Shen H."/>
            <person name="Wang Q."/>
            <person name="Watt J."/>
            <person name="Xi L."/>
            <person name="Xin Y."/>
            <person name="Zhou J."/>
            <person name="Deng J."/>
            <person name="Jiang H."/>
            <person name="Liu Y."/>
            <person name="Qu J."/>
            <person name="Song X.-Z."/>
            <person name="Zhang L."/>
            <person name="Villasana D."/>
            <person name="Johnson A."/>
            <person name="Liu J."/>
            <person name="Liyanage D."/>
            <person name="Lorensuhewa L."/>
            <person name="Robinson T."/>
            <person name="Song A."/>
            <person name="Song B.-B."/>
            <person name="Dinh H."/>
            <person name="Thornton R."/>
            <person name="Coyle M."/>
            <person name="Francisco L."/>
            <person name="Jackson L."/>
            <person name="Javaid M."/>
            <person name="Korchina V."/>
            <person name="Kovar C."/>
            <person name="Mata R."/>
            <person name="Mathew T."/>
            <person name="Ngo R."/>
            <person name="Nguyen L."/>
            <person name="Nguyen N."/>
            <person name="Okwuonu G."/>
            <person name="Ongeri F."/>
            <person name="Pham C."/>
            <person name="Simmons D."/>
            <person name="Wilczek-Boney K."/>
            <person name="Hale W."/>
            <person name="Jakkamsetti A."/>
            <person name="Pham P."/>
            <person name="Ruth R."/>
            <person name="San Lucas F."/>
            <person name="Warren J."/>
            <person name="Zhang J."/>
            <person name="Zhao Z."/>
            <person name="Zhou C."/>
            <person name="Zhu D."/>
            <person name="Lee S."/>
            <person name="Bess C."/>
            <person name="Blankenburg K."/>
            <person name="Forbes L."/>
            <person name="Fu Q."/>
            <person name="Gubbala S."/>
            <person name="Hirani K."/>
            <person name="Jayaseelan J.C."/>
            <person name="Lara F."/>
            <person name="Munidasa M."/>
            <person name="Palculict T."/>
            <person name="Patil S."/>
            <person name="Pu L.-L."/>
            <person name="Saada N."/>
            <person name="Tang L."/>
            <person name="Weissenberger G."/>
            <person name="Zhu Y."/>
            <person name="Hemphill L."/>
            <person name="Shang Y."/>
            <person name="Youmans B."/>
            <person name="Ayvaz T."/>
            <person name="Ross M."/>
            <person name="Santibanez J."/>
            <person name="Aqrawi P."/>
            <person name="Gross S."/>
            <person name="Joshi V."/>
            <person name="Fowler G."/>
            <person name="Nazareth L."/>
            <person name="Reid J."/>
            <person name="Worley K."/>
            <person name="Petrosino J."/>
            <person name="Highlander S."/>
            <person name="Gibbs R."/>
        </authorList>
    </citation>
    <scope>NUCLEOTIDE SEQUENCE [LARGE SCALE GENOMIC DNA]</scope>
    <source>
        <strain evidence="2">DSM 15272</strain>
    </source>
</reference>
<dbReference type="Gene3D" id="2.60.200.20">
    <property type="match status" value="1"/>
</dbReference>
<proteinExistence type="predicted"/>
<sequence>MASQVRLDADLTFDVQDGPHRISGTVRAAGRHIEVRADGLEAVVGGMPNASVRRWAAELAEHDLTLAVGGPYGLAVVLGAVRTPWWQRFLTRSRHLRIENLRAAAGLAAAQRRRRRAPVLLEGVTLPPGTVWPPMMLRPKRLRPVTTTHDPDGGGAPRLYFCDVTDPRFPGPISEFLLPRGTTRIGSDASCDLVLHGTDGLQAEIMCTDDDEYVLVARSETILSTVAGRQLPRQTLRTGARLQLGSWRMSYVRDEYADHGRPYGGRIGGELGRQRTQPTPPNRTGPSF</sequence>